<gene>
    <name evidence="1" type="ORF">HXA33_08705</name>
</gene>
<reference evidence="1" key="1">
    <citation type="submission" date="2020-06" db="EMBL/GenBank/DDBJ databases">
        <title>Insight into the genomes of haloalkaliphilic bacilli from Kenyan soda lakes.</title>
        <authorList>
            <person name="Mwirichia R."/>
            <person name="Villamizar G.C."/>
            <person name="Poehlein A."/>
            <person name="Mugweru J."/>
            <person name="Kipnyargis A."/>
            <person name="Kiplimo D."/>
            <person name="Orwa P."/>
            <person name="Daniel R."/>
        </authorList>
    </citation>
    <scope>NUCLEOTIDE SEQUENCE</scope>
    <source>
        <strain evidence="1">B1096_S55</strain>
    </source>
</reference>
<keyword evidence="2" id="KW-1185">Reference proteome</keyword>
<name>A0A9Q4B1W3_SALAG</name>
<evidence type="ECO:0000313" key="2">
    <source>
        <dbReference type="Proteomes" id="UP001057753"/>
    </source>
</evidence>
<dbReference type="RefSeq" id="WP_078576973.1">
    <property type="nucleotide sequence ID" value="NZ_JABXYM010000001.1"/>
</dbReference>
<sequence length="65" mass="7430">MVQMTRTDSTHNVVLFLVTTVINDYVKNEWPSPTIKQLSSKIGYSEEAILESMEFGTIERVPLLQ</sequence>
<proteinExistence type="predicted"/>
<dbReference type="OrthoDB" id="2890371at2"/>
<comment type="caution">
    <text evidence="1">The sequence shown here is derived from an EMBL/GenBank/DDBJ whole genome shotgun (WGS) entry which is preliminary data.</text>
</comment>
<accession>A0A9Q4B1W3</accession>
<dbReference type="EMBL" id="JABXYM010000001">
    <property type="protein sequence ID" value="MCR6096635.1"/>
    <property type="molecule type" value="Genomic_DNA"/>
</dbReference>
<dbReference type="Proteomes" id="UP001057753">
    <property type="component" value="Unassembled WGS sequence"/>
</dbReference>
<dbReference type="AlphaFoldDB" id="A0A9Q4B1W3"/>
<organism evidence="1 2">
    <name type="scientific">Salipaludibacillus agaradhaerens</name>
    <name type="common">Bacillus agaradhaerens</name>
    <dbReference type="NCBI Taxonomy" id="76935"/>
    <lineage>
        <taxon>Bacteria</taxon>
        <taxon>Bacillati</taxon>
        <taxon>Bacillota</taxon>
        <taxon>Bacilli</taxon>
        <taxon>Bacillales</taxon>
        <taxon>Bacillaceae</taxon>
    </lineage>
</organism>
<evidence type="ECO:0000313" key="1">
    <source>
        <dbReference type="EMBL" id="MCR6096635.1"/>
    </source>
</evidence>
<protein>
    <submittedName>
        <fullName evidence="1">Uncharacterized protein</fullName>
    </submittedName>
</protein>